<dbReference type="Proteomes" id="UP001150238">
    <property type="component" value="Unassembled WGS sequence"/>
</dbReference>
<reference evidence="2" key="1">
    <citation type="submission" date="2022-08" db="EMBL/GenBank/DDBJ databases">
        <authorList>
            <consortium name="DOE Joint Genome Institute"/>
            <person name="Min B."/>
            <person name="Riley R."/>
            <person name="Sierra-Patev S."/>
            <person name="Naranjo-Ortiz M."/>
            <person name="Looney B."/>
            <person name="Konkel Z."/>
            <person name="Slot J.C."/>
            <person name="Sakamoto Y."/>
            <person name="Steenwyk J.L."/>
            <person name="Rokas A."/>
            <person name="Carro J."/>
            <person name="Camarero S."/>
            <person name="Ferreira P."/>
            <person name="Molpeceres G."/>
            <person name="Ruiz-Duenas F.J."/>
            <person name="Serrano A."/>
            <person name="Henrissat B."/>
            <person name="Drula E."/>
            <person name="Hughes K.W."/>
            <person name="Mata J.L."/>
            <person name="Ishikawa N.K."/>
            <person name="Vargas-Isla R."/>
            <person name="Ushijima S."/>
            <person name="Smith C.A."/>
            <person name="Ahrendt S."/>
            <person name="Andreopoulos W."/>
            <person name="He G."/>
            <person name="Labutti K."/>
            <person name="Lipzen A."/>
            <person name="Ng V."/>
            <person name="Sandor L."/>
            <person name="Barry K."/>
            <person name="Martinez A.T."/>
            <person name="Xiao Y."/>
            <person name="Gibbons J.G."/>
            <person name="Terashima K."/>
            <person name="Hibbett D.S."/>
            <person name="Grigoriev I.V."/>
        </authorList>
    </citation>
    <scope>NUCLEOTIDE SEQUENCE</scope>
    <source>
        <strain evidence="2">Sp2 HRB7682 ss15</strain>
    </source>
</reference>
<evidence type="ECO:0000256" key="1">
    <source>
        <dbReference type="SAM" id="MobiDB-lite"/>
    </source>
</evidence>
<reference evidence="2" key="2">
    <citation type="journal article" date="2023" name="Proc. Natl. Acad. Sci. U.S.A.">
        <title>A global phylogenomic analysis of the shiitake genus Lentinula.</title>
        <authorList>
            <person name="Sierra-Patev S."/>
            <person name="Min B."/>
            <person name="Naranjo-Ortiz M."/>
            <person name="Looney B."/>
            <person name="Konkel Z."/>
            <person name="Slot J.C."/>
            <person name="Sakamoto Y."/>
            <person name="Steenwyk J.L."/>
            <person name="Rokas A."/>
            <person name="Carro J."/>
            <person name="Camarero S."/>
            <person name="Ferreira P."/>
            <person name="Molpeceres G."/>
            <person name="Ruiz-Duenas F.J."/>
            <person name="Serrano A."/>
            <person name="Henrissat B."/>
            <person name="Drula E."/>
            <person name="Hughes K.W."/>
            <person name="Mata J.L."/>
            <person name="Ishikawa N.K."/>
            <person name="Vargas-Isla R."/>
            <person name="Ushijima S."/>
            <person name="Smith C.A."/>
            <person name="Donoghue J."/>
            <person name="Ahrendt S."/>
            <person name="Andreopoulos W."/>
            <person name="He G."/>
            <person name="LaButti K."/>
            <person name="Lipzen A."/>
            <person name="Ng V."/>
            <person name="Riley R."/>
            <person name="Sandor L."/>
            <person name="Barry K."/>
            <person name="Martinez A.T."/>
            <person name="Xiao Y."/>
            <person name="Gibbons J.G."/>
            <person name="Terashima K."/>
            <person name="Grigoriev I.V."/>
            <person name="Hibbett D."/>
        </authorList>
    </citation>
    <scope>NUCLEOTIDE SEQUENCE</scope>
    <source>
        <strain evidence="2">Sp2 HRB7682 ss15</strain>
    </source>
</reference>
<proteinExistence type="predicted"/>
<evidence type="ECO:0000313" key="2">
    <source>
        <dbReference type="EMBL" id="KAJ4464225.1"/>
    </source>
</evidence>
<name>A0A9W8ZQJ0_9AGAR</name>
<gene>
    <name evidence="2" type="ORF">C8J55DRAFT_286788</name>
</gene>
<evidence type="ECO:0000313" key="3">
    <source>
        <dbReference type="Proteomes" id="UP001150238"/>
    </source>
</evidence>
<dbReference type="EMBL" id="JANVFS010000061">
    <property type="protein sequence ID" value="KAJ4464225.1"/>
    <property type="molecule type" value="Genomic_DNA"/>
</dbReference>
<sequence>MLNHSSSPQLASWNSPYSKQSLPPNPQFYCSSESHTQHYPFHLQIHHLCPWRRHLL</sequence>
<dbReference type="AlphaFoldDB" id="A0A9W8ZQJ0"/>
<accession>A0A9W8ZQJ0</accession>
<protein>
    <submittedName>
        <fullName evidence="2">Uncharacterized protein</fullName>
    </submittedName>
</protein>
<organism evidence="2 3">
    <name type="scientific">Lentinula lateritia</name>
    <dbReference type="NCBI Taxonomy" id="40482"/>
    <lineage>
        <taxon>Eukaryota</taxon>
        <taxon>Fungi</taxon>
        <taxon>Dikarya</taxon>
        <taxon>Basidiomycota</taxon>
        <taxon>Agaricomycotina</taxon>
        <taxon>Agaricomycetes</taxon>
        <taxon>Agaricomycetidae</taxon>
        <taxon>Agaricales</taxon>
        <taxon>Marasmiineae</taxon>
        <taxon>Omphalotaceae</taxon>
        <taxon>Lentinula</taxon>
    </lineage>
</organism>
<feature type="region of interest" description="Disordered" evidence="1">
    <location>
        <begin position="1"/>
        <end position="21"/>
    </location>
</feature>
<comment type="caution">
    <text evidence="2">The sequence shown here is derived from an EMBL/GenBank/DDBJ whole genome shotgun (WGS) entry which is preliminary data.</text>
</comment>